<dbReference type="AlphaFoldDB" id="A0A437PBH3"/>
<evidence type="ECO:0000313" key="1">
    <source>
        <dbReference type="EMBL" id="RVU19600.1"/>
    </source>
</evidence>
<gene>
    <name evidence="1" type="ORF">EOT10_29410</name>
</gene>
<sequence>MTDSGKDLQVGGLVKISEGITKALAELEEIGMVGMAGAGRGFEGMTLSGIKTGHAELTSAFDSFCERWEWGVRSLMSEGNNFAEGVGLAAGTLHQTDEYVDGALKVGANAVMGNPYAAEDDITKMSWGELGRHHAFADPDYSEKSFDDARANIKQGYKDAGRDVATSVVGAPVTPRQISGMNDTEYNAWVERTFGPSAEERAEAAAQQGAGAH</sequence>
<dbReference type="EMBL" id="RZYA01000017">
    <property type="protein sequence ID" value="RVU19600.1"/>
    <property type="molecule type" value="Genomic_DNA"/>
</dbReference>
<accession>A0A437PBH3</accession>
<name>A0A437PBH3_9ACTN</name>
<proteinExistence type="predicted"/>
<keyword evidence="2" id="KW-1185">Reference proteome</keyword>
<dbReference type="RefSeq" id="WP_127831386.1">
    <property type="nucleotide sequence ID" value="NZ_RZYA01000017.1"/>
</dbReference>
<reference evidence="1 2" key="1">
    <citation type="submission" date="2019-01" db="EMBL/GenBank/DDBJ databases">
        <title>Genome sequences of Streptomyces and Rhizobium isolates collected from root and soil.</title>
        <authorList>
            <person name="Chhettri S."/>
            <person name="Sevigny J.L."/>
            <person name="Sen A."/>
            <person name="Ennis N."/>
            <person name="Tisa L."/>
        </authorList>
    </citation>
    <scope>NUCLEOTIDE SEQUENCE [LARGE SCALE GENOMIC DNA]</scope>
    <source>
        <strain evidence="1 2">San01</strain>
    </source>
</reference>
<dbReference type="OrthoDB" id="3872177at2"/>
<evidence type="ECO:0000313" key="2">
    <source>
        <dbReference type="Proteomes" id="UP000283128"/>
    </source>
</evidence>
<dbReference type="Proteomes" id="UP000283128">
    <property type="component" value="Unassembled WGS sequence"/>
</dbReference>
<protein>
    <submittedName>
        <fullName evidence="1">Uncharacterized protein</fullName>
    </submittedName>
</protein>
<organism evidence="1 2">
    <name type="scientific">Streptomyces antnestii</name>
    <dbReference type="NCBI Taxonomy" id="2494256"/>
    <lineage>
        <taxon>Bacteria</taxon>
        <taxon>Bacillati</taxon>
        <taxon>Actinomycetota</taxon>
        <taxon>Actinomycetes</taxon>
        <taxon>Kitasatosporales</taxon>
        <taxon>Streptomycetaceae</taxon>
        <taxon>Streptomyces</taxon>
    </lineage>
</organism>
<comment type="caution">
    <text evidence="1">The sequence shown here is derived from an EMBL/GenBank/DDBJ whole genome shotgun (WGS) entry which is preliminary data.</text>
</comment>